<keyword evidence="3" id="KW-1185">Reference proteome</keyword>
<evidence type="ECO:0000259" key="1">
    <source>
        <dbReference type="Pfam" id="PF16178"/>
    </source>
</evidence>
<dbReference type="Proteomes" id="UP000472260">
    <property type="component" value="Unassembled WGS sequence"/>
</dbReference>
<dbReference type="AlphaFoldDB" id="A0A671LP10"/>
<organism evidence="2 3">
    <name type="scientific">Sinocyclocheilus anshuiensis</name>
    <dbReference type="NCBI Taxonomy" id="1608454"/>
    <lineage>
        <taxon>Eukaryota</taxon>
        <taxon>Metazoa</taxon>
        <taxon>Chordata</taxon>
        <taxon>Craniata</taxon>
        <taxon>Vertebrata</taxon>
        <taxon>Euteleostomi</taxon>
        <taxon>Actinopterygii</taxon>
        <taxon>Neopterygii</taxon>
        <taxon>Teleostei</taxon>
        <taxon>Ostariophysi</taxon>
        <taxon>Cypriniformes</taxon>
        <taxon>Cyprinidae</taxon>
        <taxon>Cyprininae</taxon>
        <taxon>Sinocyclocheilus</taxon>
    </lineage>
</organism>
<dbReference type="GO" id="GO:0046983">
    <property type="term" value="F:protein dimerization activity"/>
    <property type="evidence" value="ECO:0007669"/>
    <property type="project" value="InterPro"/>
</dbReference>
<dbReference type="Ensembl" id="ENSSANT00000023079.1">
    <property type="protein sequence ID" value="ENSSANP00000021652.1"/>
    <property type="gene ID" value="ENSSANG00000011231.1"/>
</dbReference>
<reference evidence="2" key="1">
    <citation type="submission" date="2025-08" db="UniProtKB">
        <authorList>
            <consortium name="Ensembl"/>
        </authorList>
    </citation>
    <scope>IDENTIFICATION</scope>
</reference>
<reference evidence="2" key="2">
    <citation type="submission" date="2025-09" db="UniProtKB">
        <authorList>
            <consortium name="Ensembl"/>
        </authorList>
    </citation>
    <scope>IDENTIFICATION</scope>
</reference>
<evidence type="ECO:0000313" key="3">
    <source>
        <dbReference type="Proteomes" id="UP000472260"/>
    </source>
</evidence>
<feature type="domain" description="Anoctamin dimerisation" evidence="1">
    <location>
        <begin position="114"/>
        <end position="162"/>
    </location>
</feature>
<name>A0A671LP10_9TELE</name>
<sequence length="170" mass="19277">MVHHSGSIQSFKQQKGMHTSISEILKEKTLKSSRRSLPCLAQSQTHPQNLNHFLSVPLSPEPKTYTHNISASCTNITPPPTGTSVVKCYLKCISHFVLQHKLHSYLKKNPSGLMFRDGKKRIDYILVYKKSSPQVEKRCTFERNLRAEGLMLEKEVQNNDSGILTVICLD</sequence>
<dbReference type="Pfam" id="PF16178">
    <property type="entry name" value="Anoct_dimer"/>
    <property type="match status" value="1"/>
</dbReference>
<dbReference type="InterPro" id="IPR032394">
    <property type="entry name" value="Anoct_dimer"/>
</dbReference>
<proteinExistence type="predicted"/>
<evidence type="ECO:0000313" key="2">
    <source>
        <dbReference type="Ensembl" id="ENSSANP00000021652.1"/>
    </source>
</evidence>
<accession>A0A671LP10</accession>
<protein>
    <recommendedName>
        <fullName evidence="1">Anoctamin dimerisation domain-containing protein</fullName>
    </recommendedName>
</protein>